<dbReference type="EMBL" id="BSDZ01000114">
    <property type="protein sequence ID" value="GLI71493.1"/>
    <property type="molecule type" value="Genomic_DNA"/>
</dbReference>
<dbReference type="Pfam" id="PF10184">
    <property type="entry name" value="DUF2358"/>
    <property type="match status" value="1"/>
</dbReference>
<dbReference type="Proteomes" id="UP001165090">
    <property type="component" value="Unassembled WGS sequence"/>
</dbReference>
<protein>
    <recommendedName>
        <fullName evidence="3">SnoaL-like domain-containing protein</fullName>
    </recommendedName>
</protein>
<dbReference type="InterPro" id="IPR032710">
    <property type="entry name" value="NTF2-like_dom_sf"/>
</dbReference>
<evidence type="ECO:0000313" key="2">
    <source>
        <dbReference type="Proteomes" id="UP001165090"/>
    </source>
</evidence>
<reference evidence="1 2" key="1">
    <citation type="journal article" date="2023" name="IScience">
        <title>Expanded male sex-determining region conserved during the evolution of homothallism in the green alga Volvox.</title>
        <authorList>
            <person name="Yamamoto K."/>
            <person name="Matsuzaki R."/>
            <person name="Mahakham W."/>
            <person name="Heman W."/>
            <person name="Sekimoto H."/>
            <person name="Kawachi M."/>
            <person name="Minakuchi Y."/>
            <person name="Toyoda A."/>
            <person name="Nozaki H."/>
        </authorList>
    </citation>
    <scope>NUCLEOTIDE SEQUENCE [LARGE SCALE GENOMIC DNA]</scope>
    <source>
        <strain evidence="1 2">NIES-4468</strain>
    </source>
</reference>
<comment type="caution">
    <text evidence="1">The sequence shown here is derived from an EMBL/GenBank/DDBJ whole genome shotgun (WGS) entry which is preliminary data.</text>
</comment>
<accession>A0ABQ5SNB2</accession>
<dbReference type="Gene3D" id="3.10.450.50">
    <property type="match status" value="1"/>
</dbReference>
<name>A0ABQ5SNB2_9CHLO</name>
<evidence type="ECO:0008006" key="3">
    <source>
        <dbReference type="Google" id="ProtNLM"/>
    </source>
</evidence>
<dbReference type="InterPro" id="IPR018790">
    <property type="entry name" value="DUF2358"/>
</dbReference>
<keyword evidence="2" id="KW-1185">Reference proteome</keyword>
<gene>
    <name evidence="1" type="ORF">VaNZ11_016708</name>
</gene>
<dbReference type="SUPFAM" id="SSF54427">
    <property type="entry name" value="NTF2-like"/>
    <property type="match status" value="1"/>
</dbReference>
<organism evidence="1 2">
    <name type="scientific">Volvox africanus</name>
    <dbReference type="NCBI Taxonomy" id="51714"/>
    <lineage>
        <taxon>Eukaryota</taxon>
        <taxon>Viridiplantae</taxon>
        <taxon>Chlorophyta</taxon>
        <taxon>core chlorophytes</taxon>
        <taxon>Chlorophyceae</taxon>
        <taxon>CS clade</taxon>
        <taxon>Chlamydomonadales</taxon>
        <taxon>Volvocaceae</taxon>
        <taxon>Volvox</taxon>
    </lineage>
</organism>
<proteinExistence type="predicted"/>
<sequence>MLVVSKSTPAPPSNMLMGHTNSKLAPPLCRSKLSGVPAVPARPRPNTAGTRQAITAPLCCRDWHLNTNRRSGQKIAVKSVLDENHNGINYCGRADSHSDSRRTVLRRFVTIGLFAFLEGPPSPAIALPLGPLGPVRRVGGDKQTGLSVEEVAEVLRRDLARGQYFVTGNLTREVFADDCRFIDPTNDVTGLSKYLTALKVLFDPQFSKVELLDIRVAGPRTVEADWRLGGYLAFPWNPRVEPFTGHTVYTLNDDGLVSEQRQTWSISAATALIESFTPTLGPRRQLF</sequence>
<dbReference type="PANTHER" id="PTHR34123">
    <property type="entry name" value="OS04G0578200 PROTEIN"/>
    <property type="match status" value="1"/>
</dbReference>
<evidence type="ECO:0000313" key="1">
    <source>
        <dbReference type="EMBL" id="GLI71493.1"/>
    </source>
</evidence>
<dbReference type="PANTHER" id="PTHR34123:SF3">
    <property type="entry name" value="SNOAL-LIKE DOMAIN-CONTAINING PROTEIN"/>
    <property type="match status" value="1"/>
</dbReference>